<keyword evidence="4" id="KW-0472">Membrane</keyword>
<proteinExistence type="predicted"/>
<dbReference type="InterPro" id="IPR034746">
    <property type="entry name" value="POTRA"/>
</dbReference>
<evidence type="ECO:0000313" key="6">
    <source>
        <dbReference type="EMBL" id="NEM99573.1"/>
    </source>
</evidence>
<organism evidence="6 7">
    <name type="scientific">Pontibacter burrus</name>
    <dbReference type="NCBI Taxonomy" id="2704466"/>
    <lineage>
        <taxon>Bacteria</taxon>
        <taxon>Pseudomonadati</taxon>
        <taxon>Bacteroidota</taxon>
        <taxon>Cytophagia</taxon>
        <taxon>Cytophagales</taxon>
        <taxon>Hymenobacteraceae</taxon>
        <taxon>Pontibacter</taxon>
    </lineage>
</organism>
<name>A0A6B3LUU2_9BACT</name>
<keyword evidence="3" id="KW-0812">Transmembrane</keyword>
<dbReference type="PROSITE" id="PS51779">
    <property type="entry name" value="POTRA"/>
    <property type="match status" value="1"/>
</dbReference>
<dbReference type="PANTHER" id="PTHR12815">
    <property type="entry name" value="SORTING AND ASSEMBLY MACHINERY SAMM50 PROTEIN FAMILY MEMBER"/>
    <property type="match status" value="1"/>
</dbReference>
<protein>
    <recommendedName>
        <fullName evidence="5">POTRA domain-containing protein</fullName>
    </recommendedName>
</protein>
<dbReference type="GO" id="GO:0019867">
    <property type="term" value="C:outer membrane"/>
    <property type="evidence" value="ECO:0007669"/>
    <property type="project" value="InterPro"/>
</dbReference>
<comment type="subcellular location">
    <subcellularLocation>
        <location evidence="1">Membrane</location>
    </subcellularLocation>
</comment>
<evidence type="ECO:0000313" key="7">
    <source>
        <dbReference type="Proteomes" id="UP000474777"/>
    </source>
</evidence>
<evidence type="ECO:0000256" key="2">
    <source>
        <dbReference type="ARBA" id="ARBA00022452"/>
    </source>
</evidence>
<dbReference type="Gene3D" id="3.10.20.310">
    <property type="entry name" value="membrane protein fhac"/>
    <property type="match status" value="1"/>
</dbReference>
<sequence length="441" mass="51217">MCTEPHVVVQTIDFTGNEVTKEFILTRELTFQPGDTIVTEDLEAQLEESRKRIYNLRLFHAVNYSYTCDNGLVQVTYQVKERVYLYPIPYFDFADRNFNAWLEKKDLSRLDYGFILTRRNFRGRNEDVRLRLQHGFNRRIELSYRVPNLGGNRNLGYEVGVADYRSHTINYNILNNRQYFYEEKESMPIRRTSAALALLHRQNVQRQSALRVAYYHEETADTIVHLNRDYFNTGLSNRNYIRLDLSHVFNRRNTFAYPLSGSYFDAGIGHAFFLNNTGTGFTTARAKYVQYVPLPRKFYYSVGGEAQVRLGNNFAVTDNVALGYRSLVRGYELYVVGGQHYGLFKQGLSKELFNIKGIHLKFIRNPKLNTVPLAVYLNTFTDAGYTIDNIYEARNPLTNRLLLGGGFGLHVVTFYDIVLRAEYTANREGNRGLYLNVGYPF</sequence>
<dbReference type="Pfam" id="PF07244">
    <property type="entry name" value="POTRA"/>
    <property type="match status" value="1"/>
</dbReference>
<dbReference type="InterPro" id="IPR010827">
    <property type="entry name" value="BamA/TamA_POTRA"/>
</dbReference>
<evidence type="ECO:0000259" key="5">
    <source>
        <dbReference type="PROSITE" id="PS51779"/>
    </source>
</evidence>
<dbReference type="PANTHER" id="PTHR12815:SF18">
    <property type="entry name" value="SORTING AND ASSEMBLY MACHINERY COMPONENT 50 HOMOLOG"/>
    <property type="match status" value="1"/>
</dbReference>
<reference evidence="6 7" key="1">
    <citation type="submission" date="2020-02" db="EMBL/GenBank/DDBJ databases">
        <authorList>
            <person name="Kim M.K."/>
        </authorList>
    </citation>
    <scope>NUCLEOTIDE SEQUENCE [LARGE SCALE GENOMIC DNA]</scope>
    <source>
        <strain evidence="6 7">BT327</strain>
    </source>
</reference>
<dbReference type="EMBL" id="JAAGWD010000011">
    <property type="protein sequence ID" value="NEM99573.1"/>
    <property type="molecule type" value="Genomic_DNA"/>
</dbReference>
<dbReference type="AlphaFoldDB" id="A0A6B3LUU2"/>
<dbReference type="InterPro" id="IPR039910">
    <property type="entry name" value="D15-like"/>
</dbReference>
<evidence type="ECO:0000256" key="3">
    <source>
        <dbReference type="ARBA" id="ARBA00022692"/>
    </source>
</evidence>
<evidence type="ECO:0000256" key="4">
    <source>
        <dbReference type="ARBA" id="ARBA00023136"/>
    </source>
</evidence>
<keyword evidence="7" id="KW-1185">Reference proteome</keyword>
<dbReference type="Gene3D" id="2.40.160.50">
    <property type="entry name" value="membrane protein fhac: a member of the omp85/tpsb transporter family"/>
    <property type="match status" value="1"/>
</dbReference>
<evidence type="ECO:0000256" key="1">
    <source>
        <dbReference type="ARBA" id="ARBA00004370"/>
    </source>
</evidence>
<feature type="domain" description="POTRA" evidence="5">
    <location>
        <begin position="7"/>
        <end position="82"/>
    </location>
</feature>
<comment type="caution">
    <text evidence="6">The sequence shown here is derived from an EMBL/GenBank/DDBJ whole genome shotgun (WGS) entry which is preliminary data.</text>
</comment>
<gene>
    <name evidence="6" type="ORF">GXP69_17885</name>
</gene>
<dbReference type="Proteomes" id="UP000474777">
    <property type="component" value="Unassembled WGS sequence"/>
</dbReference>
<keyword evidence="2" id="KW-1134">Transmembrane beta strand</keyword>
<accession>A0A6B3LUU2</accession>